<keyword evidence="1" id="KW-1133">Transmembrane helix</keyword>
<organism evidence="2 3">
    <name type="scientific">Flammeovirga agarivorans</name>
    <dbReference type="NCBI Taxonomy" id="2726742"/>
    <lineage>
        <taxon>Bacteria</taxon>
        <taxon>Pseudomonadati</taxon>
        <taxon>Bacteroidota</taxon>
        <taxon>Cytophagia</taxon>
        <taxon>Cytophagales</taxon>
        <taxon>Flammeovirgaceae</taxon>
        <taxon>Flammeovirga</taxon>
    </lineage>
</organism>
<evidence type="ECO:0000313" key="3">
    <source>
        <dbReference type="Proteomes" id="UP000585050"/>
    </source>
</evidence>
<evidence type="ECO:0000313" key="2">
    <source>
        <dbReference type="EMBL" id="NLR92010.1"/>
    </source>
</evidence>
<dbReference type="EMBL" id="JABAIL010000003">
    <property type="protein sequence ID" value="NLR92010.1"/>
    <property type="molecule type" value="Genomic_DNA"/>
</dbReference>
<dbReference type="Proteomes" id="UP000585050">
    <property type="component" value="Unassembled WGS sequence"/>
</dbReference>
<name>A0A7X8SKM7_9BACT</name>
<sequence length="128" mass="15252">MNRISYFLSGIICLFIIFHIFFNENDKNFDQSLAIKRYKETFEGRVLSKETIPNRSILRKIVFDSRKEIIIYNTNGGMKFYNELKENDYILKEKNNSFITIKRDDAEFNILYADTVFLNSPFSQNVNH</sequence>
<feature type="transmembrane region" description="Helical" evidence="1">
    <location>
        <begin position="6"/>
        <end position="22"/>
    </location>
</feature>
<gene>
    <name evidence="2" type="ORF">HGP29_12365</name>
</gene>
<comment type="caution">
    <text evidence="2">The sequence shown here is derived from an EMBL/GenBank/DDBJ whole genome shotgun (WGS) entry which is preliminary data.</text>
</comment>
<dbReference type="RefSeq" id="WP_168882717.1">
    <property type="nucleotide sequence ID" value="NZ_JABAIL010000003.1"/>
</dbReference>
<dbReference type="AlphaFoldDB" id="A0A7X8SKM7"/>
<reference evidence="2 3" key="1">
    <citation type="submission" date="2020-04" db="EMBL/GenBank/DDBJ databases">
        <title>Flammeovirga sp. SR4, a novel species isolated from seawater.</title>
        <authorList>
            <person name="Wang X."/>
        </authorList>
    </citation>
    <scope>NUCLEOTIDE SEQUENCE [LARGE SCALE GENOMIC DNA]</scope>
    <source>
        <strain evidence="2 3">SR4</strain>
    </source>
</reference>
<proteinExistence type="predicted"/>
<evidence type="ECO:0000256" key="1">
    <source>
        <dbReference type="SAM" id="Phobius"/>
    </source>
</evidence>
<accession>A0A7X8SKM7</accession>
<keyword evidence="1" id="KW-0812">Transmembrane</keyword>
<keyword evidence="3" id="KW-1185">Reference proteome</keyword>
<protein>
    <submittedName>
        <fullName evidence="2">Uncharacterized protein</fullName>
    </submittedName>
</protein>
<keyword evidence="1" id="KW-0472">Membrane</keyword>